<feature type="domain" description="Glycosyl transferase family 1" evidence="1">
    <location>
        <begin position="209"/>
        <end position="357"/>
    </location>
</feature>
<dbReference type="InterPro" id="IPR050194">
    <property type="entry name" value="Glycosyltransferase_grp1"/>
</dbReference>
<protein>
    <submittedName>
        <fullName evidence="3">Glycosyltransferase family 4 protein</fullName>
    </submittedName>
</protein>
<evidence type="ECO:0000313" key="4">
    <source>
        <dbReference type="Proteomes" id="UP000290204"/>
    </source>
</evidence>
<gene>
    <name evidence="3" type="ORF">ESA94_02095</name>
</gene>
<organism evidence="3 4">
    <name type="scientific">Lacibacter luteus</name>
    <dbReference type="NCBI Taxonomy" id="2508719"/>
    <lineage>
        <taxon>Bacteria</taxon>
        <taxon>Pseudomonadati</taxon>
        <taxon>Bacteroidota</taxon>
        <taxon>Chitinophagia</taxon>
        <taxon>Chitinophagales</taxon>
        <taxon>Chitinophagaceae</taxon>
        <taxon>Lacibacter</taxon>
    </lineage>
</organism>
<dbReference type="PANTHER" id="PTHR45947:SF15">
    <property type="entry name" value="TEICHURONIC ACID BIOSYNTHESIS GLYCOSYLTRANSFERASE TUAC-RELATED"/>
    <property type="match status" value="1"/>
</dbReference>
<dbReference type="Pfam" id="PF13439">
    <property type="entry name" value="Glyco_transf_4"/>
    <property type="match status" value="1"/>
</dbReference>
<dbReference type="PANTHER" id="PTHR45947">
    <property type="entry name" value="SULFOQUINOVOSYL TRANSFERASE SQD2"/>
    <property type="match status" value="1"/>
</dbReference>
<proteinExistence type="predicted"/>
<feature type="domain" description="Glycosyltransferase subfamily 4-like N-terminal" evidence="2">
    <location>
        <begin position="94"/>
        <end position="202"/>
    </location>
</feature>
<accession>A0A4Q1CLC3</accession>
<evidence type="ECO:0000313" key="3">
    <source>
        <dbReference type="EMBL" id="RXK61828.1"/>
    </source>
</evidence>
<dbReference type="Pfam" id="PF00534">
    <property type="entry name" value="Glycos_transf_1"/>
    <property type="match status" value="1"/>
</dbReference>
<evidence type="ECO:0000259" key="1">
    <source>
        <dbReference type="Pfam" id="PF00534"/>
    </source>
</evidence>
<dbReference type="InterPro" id="IPR001296">
    <property type="entry name" value="Glyco_trans_1"/>
</dbReference>
<keyword evidence="4" id="KW-1185">Reference proteome</keyword>
<dbReference type="EMBL" id="SDHW01000001">
    <property type="protein sequence ID" value="RXK61828.1"/>
    <property type="molecule type" value="Genomic_DNA"/>
</dbReference>
<dbReference type="Proteomes" id="UP000290204">
    <property type="component" value="Unassembled WGS sequence"/>
</dbReference>
<dbReference type="SUPFAM" id="SSF53756">
    <property type="entry name" value="UDP-Glycosyltransferase/glycogen phosphorylase"/>
    <property type="match status" value="1"/>
</dbReference>
<keyword evidence="3" id="KW-0808">Transferase</keyword>
<dbReference type="OrthoDB" id="9795068at2"/>
<dbReference type="AlphaFoldDB" id="A0A4Q1CLC3"/>
<dbReference type="InterPro" id="IPR028098">
    <property type="entry name" value="Glyco_trans_4-like_N"/>
</dbReference>
<name>A0A4Q1CLC3_9BACT</name>
<reference evidence="3 4" key="1">
    <citation type="submission" date="2019-01" db="EMBL/GenBank/DDBJ databases">
        <title>Lacibacter sp. strain TTM-7.</title>
        <authorList>
            <person name="Chen W.-M."/>
        </authorList>
    </citation>
    <scope>NUCLEOTIDE SEQUENCE [LARGE SCALE GENOMIC DNA]</scope>
    <source>
        <strain evidence="3 4">TTM-7</strain>
    </source>
</reference>
<dbReference type="RefSeq" id="WP_129129200.1">
    <property type="nucleotide sequence ID" value="NZ_SDHW01000001.1"/>
</dbReference>
<evidence type="ECO:0000259" key="2">
    <source>
        <dbReference type="Pfam" id="PF13439"/>
    </source>
</evidence>
<sequence>MKILWLCSWYPNSADEFDGDFIERHAKAVTLYQQVDVIHVVQNKHLLKGTTSIKKEERKSSNLNASIYFLPLPDTGFEFFNVYAFNKRYQSFYKQQIEQYIAANGKPDLVHVHVPVKAGLTAVLMHQKYNVPFVVTEHSSAYFEHIPENYFSRNRYFRFVTKQTFKQAAAVSSVSNWLIKRLQSLFDIQQTKLIRNVVDTTRFYPQQHMNERKRFIHVSMMHPLKNVSGILQALAILQQQTTSWEMWFVGPPSKENLQLANELGLNENICWKGALPYNQVADAMRSADALLHFSNYENLPCVINEALCCGLPVIASNVGGIAELLNASNGVLIAPGDTKALANAMNEFLSGKVQYNQQEIAAAAEKEFGPQIIGEQISNWYKQVLKKK</sequence>
<dbReference type="Gene3D" id="3.40.50.2000">
    <property type="entry name" value="Glycogen Phosphorylase B"/>
    <property type="match status" value="2"/>
</dbReference>
<dbReference type="GO" id="GO:0016757">
    <property type="term" value="F:glycosyltransferase activity"/>
    <property type="evidence" value="ECO:0007669"/>
    <property type="project" value="InterPro"/>
</dbReference>
<comment type="caution">
    <text evidence="3">The sequence shown here is derived from an EMBL/GenBank/DDBJ whole genome shotgun (WGS) entry which is preliminary data.</text>
</comment>